<keyword evidence="4" id="KW-0560">Oxidoreductase</keyword>
<dbReference type="InterPro" id="IPR050315">
    <property type="entry name" value="FAD-oxidoreductase_2"/>
</dbReference>
<sequence>MSRDTEVVVVGGGNAGFSAAHAAAERGRRVVLLERAPRELAGGNSYYTAGATRIVHNGLDDVRDFVEPDERHARTTVPPYSAEEFTADLVKVTDGRNDPRMTEILVGESADTIRWLAGKGVRYRLMYERQAYEREDGYLFWGGLHVGNVDGGIGLIRDHTRIAEAEGVEIRYGHHVTGFLVEDGAVTGVRYEGGELRAESVIVTAGGFESNAAMREQYLGTGWANAKVRGTPYNTGELLFEALELGAARGGDWSTCHSTAWDAWAEHNESNRELTNRLTRQSYPLGIVVNTDGKRFLDEGADFRNYTYAKYGREILRQPGSVAFQIFDASLRPMLRAEEYEMPGISVVRADSLDELARGIDVDPAALVSTVKEFNESIDPRPFDPTVKDGRRASVTPPKSNWAAAIERAPFYAYPVTCGITFTFGGLKGDDDGRVLREDGSVIPGLFAAGEALGGLFSGNYPGGSGLAAGMVFGRRAGSVA</sequence>
<dbReference type="GO" id="GO:0033765">
    <property type="term" value="F:steroid dehydrogenase activity, acting on the CH-CH group of donors"/>
    <property type="evidence" value="ECO:0007669"/>
    <property type="project" value="UniProtKB-ARBA"/>
</dbReference>
<gene>
    <name evidence="6" type="ORF">FPZ12_031370</name>
</gene>
<evidence type="ECO:0000313" key="6">
    <source>
        <dbReference type="EMBL" id="KAA9154679.1"/>
    </source>
</evidence>
<dbReference type="EMBL" id="VMNW02000063">
    <property type="protein sequence ID" value="KAA9154679.1"/>
    <property type="molecule type" value="Genomic_DNA"/>
</dbReference>
<accession>A0A5N0UTS9</accession>
<dbReference type="AlphaFoldDB" id="A0A5N0UTS9"/>
<keyword evidence="7" id="KW-1185">Reference proteome</keyword>
<dbReference type="InterPro" id="IPR027477">
    <property type="entry name" value="Succ_DH/fumarate_Rdtase_cat_sf"/>
</dbReference>
<proteinExistence type="predicted"/>
<evidence type="ECO:0000313" key="7">
    <source>
        <dbReference type="Proteomes" id="UP000319769"/>
    </source>
</evidence>
<dbReference type="Pfam" id="PF00890">
    <property type="entry name" value="FAD_binding_2"/>
    <property type="match status" value="1"/>
</dbReference>
<dbReference type="SUPFAM" id="SSF51905">
    <property type="entry name" value="FAD/NAD(P)-binding domain"/>
    <property type="match status" value="1"/>
</dbReference>
<dbReference type="Gene3D" id="3.90.700.10">
    <property type="entry name" value="Succinate dehydrogenase/fumarate reductase flavoprotein, catalytic domain"/>
    <property type="match status" value="1"/>
</dbReference>
<keyword evidence="3" id="KW-0274">FAD</keyword>
<evidence type="ECO:0000256" key="2">
    <source>
        <dbReference type="ARBA" id="ARBA00022630"/>
    </source>
</evidence>
<dbReference type="InterPro" id="IPR003953">
    <property type="entry name" value="FAD-dep_OxRdtase_2_FAD-bd"/>
</dbReference>
<keyword evidence="2" id="KW-0285">Flavoprotein</keyword>
<reference evidence="6" key="1">
    <citation type="submission" date="2019-09" db="EMBL/GenBank/DDBJ databases">
        <authorList>
            <person name="Teo W.F.A."/>
            <person name="Duangmal K."/>
        </authorList>
    </citation>
    <scope>NUCLEOTIDE SEQUENCE [LARGE SCALE GENOMIC DNA]</scope>
    <source>
        <strain evidence="6">K81G1</strain>
    </source>
</reference>
<evidence type="ECO:0000259" key="5">
    <source>
        <dbReference type="Pfam" id="PF00890"/>
    </source>
</evidence>
<evidence type="ECO:0000256" key="4">
    <source>
        <dbReference type="ARBA" id="ARBA00023002"/>
    </source>
</evidence>
<dbReference type="OrthoDB" id="9813348at2"/>
<name>A0A5N0UTS9_9PSEU</name>
<evidence type="ECO:0000256" key="1">
    <source>
        <dbReference type="ARBA" id="ARBA00001974"/>
    </source>
</evidence>
<comment type="caution">
    <text evidence="6">The sequence shown here is derived from an EMBL/GenBank/DDBJ whole genome shotgun (WGS) entry which is preliminary data.</text>
</comment>
<feature type="domain" description="FAD-dependent oxidoreductase 2 FAD-binding" evidence="5">
    <location>
        <begin position="7"/>
        <end position="465"/>
    </location>
</feature>
<dbReference type="Gene3D" id="3.50.50.60">
    <property type="entry name" value="FAD/NAD(P)-binding domain"/>
    <property type="match status" value="1"/>
</dbReference>
<dbReference type="RefSeq" id="WP_144749487.1">
    <property type="nucleotide sequence ID" value="NZ_VMNW02000063.1"/>
</dbReference>
<organism evidence="6 7">
    <name type="scientific">Amycolatopsis acidicola</name>
    <dbReference type="NCBI Taxonomy" id="2596893"/>
    <lineage>
        <taxon>Bacteria</taxon>
        <taxon>Bacillati</taxon>
        <taxon>Actinomycetota</taxon>
        <taxon>Actinomycetes</taxon>
        <taxon>Pseudonocardiales</taxon>
        <taxon>Pseudonocardiaceae</taxon>
        <taxon>Amycolatopsis</taxon>
    </lineage>
</organism>
<dbReference type="InterPro" id="IPR036188">
    <property type="entry name" value="FAD/NAD-bd_sf"/>
</dbReference>
<dbReference type="SUPFAM" id="SSF56425">
    <property type="entry name" value="Succinate dehydrogenase/fumarate reductase flavoprotein, catalytic domain"/>
    <property type="match status" value="1"/>
</dbReference>
<dbReference type="Proteomes" id="UP000319769">
    <property type="component" value="Unassembled WGS sequence"/>
</dbReference>
<dbReference type="NCBIfam" id="NF006130">
    <property type="entry name" value="PRK08274.1"/>
    <property type="match status" value="1"/>
</dbReference>
<dbReference type="PANTHER" id="PTHR43400:SF7">
    <property type="entry name" value="FAD-DEPENDENT OXIDOREDUCTASE 2 FAD BINDING DOMAIN-CONTAINING PROTEIN"/>
    <property type="match status" value="1"/>
</dbReference>
<evidence type="ECO:0000256" key="3">
    <source>
        <dbReference type="ARBA" id="ARBA00022827"/>
    </source>
</evidence>
<protein>
    <submittedName>
        <fullName evidence="6">FAD-binding dehydrogenase</fullName>
    </submittedName>
</protein>
<dbReference type="PANTHER" id="PTHR43400">
    <property type="entry name" value="FUMARATE REDUCTASE"/>
    <property type="match status" value="1"/>
</dbReference>
<comment type="cofactor">
    <cofactor evidence="1">
        <name>FAD</name>
        <dbReference type="ChEBI" id="CHEBI:57692"/>
    </cofactor>
</comment>